<organism evidence="1 2">
    <name type="scientific">Thalictrum thalictroides</name>
    <name type="common">Rue-anemone</name>
    <name type="synonym">Anemone thalictroides</name>
    <dbReference type="NCBI Taxonomy" id="46969"/>
    <lineage>
        <taxon>Eukaryota</taxon>
        <taxon>Viridiplantae</taxon>
        <taxon>Streptophyta</taxon>
        <taxon>Embryophyta</taxon>
        <taxon>Tracheophyta</taxon>
        <taxon>Spermatophyta</taxon>
        <taxon>Magnoliopsida</taxon>
        <taxon>Ranunculales</taxon>
        <taxon>Ranunculaceae</taxon>
        <taxon>Thalictroideae</taxon>
        <taxon>Thalictrum</taxon>
    </lineage>
</organism>
<dbReference type="AlphaFoldDB" id="A0A7J6X264"/>
<dbReference type="EMBL" id="JABWDY010006801">
    <property type="protein sequence ID" value="KAF5203413.1"/>
    <property type="molecule type" value="Genomic_DNA"/>
</dbReference>
<evidence type="ECO:0000313" key="1">
    <source>
        <dbReference type="EMBL" id="KAF5203413.1"/>
    </source>
</evidence>
<sequence length="97" mass="11370">MKRGLVHEHYANGEWKLECRRRNLGTGETLEMNDLMAMLNSTNINEESDVWEWSGNKNKCFTDKSFYSTLLKDHKDYVPQAEPFPHKLVWEAKIPLG</sequence>
<evidence type="ECO:0000313" key="2">
    <source>
        <dbReference type="Proteomes" id="UP000554482"/>
    </source>
</evidence>
<keyword evidence="2" id="KW-1185">Reference proteome</keyword>
<dbReference type="Proteomes" id="UP000554482">
    <property type="component" value="Unassembled WGS sequence"/>
</dbReference>
<feature type="non-terminal residue" evidence="1">
    <location>
        <position position="97"/>
    </location>
</feature>
<accession>A0A7J6X264</accession>
<protein>
    <submittedName>
        <fullName evidence="1">Uncharacterized protein</fullName>
    </submittedName>
</protein>
<name>A0A7J6X264_THATH</name>
<comment type="caution">
    <text evidence="1">The sequence shown here is derived from an EMBL/GenBank/DDBJ whole genome shotgun (WGS) entry which is preliminary data.</text>
</comment>
<reference evidence="1 2" key="1">
    <citation type="submission" date="2020-06" db="EMBL/GenBank/DDBJ databases">
        <title>Transcriptomic and genomic resources for Thalictrum thalictroides and T. hernandezii: Facilitating candidate gene discovery in an emerging model plant lineage.</title>
        <authorList>
            <person name="Arias T."/>
            <person name="Riano-Pachon D.M."/>
            <person name="Di Stilio V.S."/>
        </authorList>
    </citation>
    <scope>NUCLEOTIDE SEQUENCE [LARGE SCALE GENOMIC DNA]</scope>
    <source>
        <strain evidence="2">cv. WT478/WT964</strain>
        <tissue evidence="1">Leaves</tissue>
    </source>
</reference>
<gene>
    <name evidence="1" type="ORF">FRX31_007000</name>
</gene>
<proteinExistence type="predicted"/>